<feature type="region of interest" description="Disordered" evidence="1">
    <location>
        <begin position="1"/>
        <end position="28"/>
    </location>
</feature>
<sequence length="108" mass="11804">MTVTCTQNQFAHPGIPDLPAPRRTKKQVEDDVNEAIARKEDADRLYTNNLKRLAAFEKRAQADAAKAAKEAVRPSARPLPRKVPRTPVVSESANASNLNPADGDRGKC</sequence>
<accession>A0A4S4LQY9</accession>
<evidence type="ECO:0000256" key="1">
    <source>
        <dbReference type="SAM" id="MobiDB-lite"/>
    </source>
</evidence>
<evidence type="ECO:0000313" key="3">
    <source>
        <dbReference type="Proteomes" id="UP000310158"/>
    </source>
</evidence>
<protein>
    <submittedName>
        <fullName evidence="2">Uncharacterized protein</fullName>
    </submittedName>
</protein>
<organism evidence="2 3">
    <name type="scientific">Bondarzewia mesenterica</name>
    <dbReference type="NCBI Taxonomy" id="1095465"/>
    <lineage>
        <taxon>Eukaryota</taxon>
        <taxon>Fungi</taxon>
        <taxon>Dikarya</taxon>
        <taxon>Basidiomycota</taxon>
        <taxon>Agaricomycotina</taxon>
        <taxon>Agaricomycetes</taxon>
        <taxon>Russulales</taxon>
        <taxon>Bondarzewiaceae</taxon>
        <taxon>Bondarzewia</taxon>
    </lineage>
</organism>
<keyword evidence="3" id="KW-1185">Reference proteome</keyword>
<proteinExistence type="predicted"/>
<dbReference type="Proteomes" id="UP000310158">
    <property type="component" value="Unassembled WGS sequence"/>
</dbReference>
<name>A0A4S4LQY9_9AGAM</name>
<feature type="compositionally biased region" description="Polar residues" evidence="1">
    <location>
        <begin position="1"/>
        <end position="10"/>
    </location>
</feature>
<gene>
    <name evidence="2" type="ORF">EW146_g5608</name>
</gene>
<evidence type="ECO:0000313" key="2">
    <source>
        <dbReference type="EMBL" id="THH14776.1"/>
    </source>
</evidence>
<dbReference type="EMBL" id="SGPL01000251">
    <property type="protein sequence ID" value="THH14776.1"/>
    <property type="molecule type" value="Genomic_DNA"/>
</dbReference>
<comment type="caution">
    <text evidence="2">The sequence shown here is derived from an EMBL/GenBank/DDBJ whole genome shotgun (WGS) entry which is preliminary data.</text>
</comment>
<dbReference type="AlphaFoldDB" id="A0A4S4LQY9"/>
<feature type="region of interest" description="Disordered" evidence="1">
    <location>
        <begin position="64"/>
        <end position="108"/>
    </location>
</feature>
<reference evidence="2 3" key="1">
    <citation type="submission" date="2019-02" db="EMBL/GenBank/DDBJ databases">
        <title>Genome sequencing of the rare red list fungi Bondarzewia mesenterica.</title>
        <authorList>
            <person name="Buettner E."/>
            <person name="Kellner H."/>
        </authorList>
    </citation>
    <scope>NUCLEOTIDE SEQUENCE [LARGE SCALE GENOMIC DNA]</scope>
    <source>
        <strain evidence="2 3">DSM 108281</strain>
    </source>
</reference>
<feature type="compositionally biased region" description="Polar residues" evidence="1">
    <location>
        <begin position="89"/>
        <end position="99"/>
    </location>
</feature>